<protein>
    <submittedName>
        <fullName evidence="1">Uncharacterized protein</fullName>
    </submittedName>
</protein>
<accession>A0A381U7V0</accession>
<organism evidence="1">
    <name type="scientific">marine metagenome</name>
    <dbReference type="NCBI Taxonomy" id="408172"/>
    <lineage>
        <taxon>unclassified sequences</taxon>
        <taxon>metagenomes</taxon>
        <taxon>ecological metagenomes</taxon>
    </lineage>
</organism>
<dbReference type="EMBL" id="UINC01005905">
    <property type="protein sequence ID" value="SVA24300.1"/>
    <property type="molecule type" value="Genomic_DNA"/>
</dbReference>
<evidence type="ECO:0000313" key="1">
    <source>
        <dbReference type="EMBL" id="SVA24300.1"/>
    </source>
</evidence>
<reference evidence="1" key="1">
    <citation type="submission" date="2018-05" db="EMBL/GenBank/DDBJ databases">
        <authorList>
            <person name="Lanie J.A."/>
            <person name="Ng W.-L."/>
            <person name="Kazmierczak K.M."/>
            <person name="Andrzejewski T.M."/>
            <person name="Davidsen T.M."/>
            <person name="Wayne K.J."/>
            <person name="Tettelin H."/>
            <person name="Glass J.I."/>
            <person name="Rusch D."/>
            <person name="Podicherti R."/>
            <person name="Tsui H.-C.T."/>
            <person name="Winkler M.E."/>
        </authorList>
    </citation>
    <scope>NUCLEOTIDE SEQUENCE</scope>
</reference>
<dbReference type="AlphaFoldDB" id="A0A381U7V0"/>
<proteinExistence type="predicted"/>
<gene>
    <name evidence="1" type="ORF">METZ01_LOCUS77154</name>
</gene>
<dbReference type="PROSITE" id="PS51257">
    <property type="entry name" value="PROKAR_LIPOPROTEIN"/>
    <property type="match status" value="1"/>
</dbReference>
<sequence length="302" mass="33154">MKNYVFRIVVVVVIGLTLGCADRPDRYEEPDPGSPEALAAEALNLAQEAMKAAGIDIEFNDLGDLAELSSILPTPEKLTSLNDQQVGQMQTATDEMYKILEVVDESGSIPSAPLNPTKDIQPILSDADLLLVNLNLSYLNVLEAVRSLSVTGEDIYKIEYSQDAGYKFELTESGKAKLDQAKPGEFIRDLSEAQRQAIVDSLFMLTGAKVAVNDLPGMVRTIKRMDWQNAIHHLDKMLSLAKKIAPDLGVAMIDFNDIIADALSKGVIDQVTKWGFEIENYDEVINKIKNLVSVEAKKQISG</sequence>
<name>A0A381U7V0_9ZZZZ</name>